<organism evidence="3 4">
    <name type="scientific">Taxus chinensis</name>
    <name type="common">Chinese yew</name>
    <name type="synonym">Taxus wallichiana var. chinensis</name>
    <dbReference type="NCBI Taxonomy" id="29808"/>
    <lineage>
        <taxon>Eukaryota</taxon>
        <taxon>Viridiplantae</taxon>
        <taxon>Streptophyta</taxon>
        <taxon>Embryophyta</taxon>
        <taxon>Tracheophyta</taxon>
        <taxon>Spermatophyta</taxon>
        <taxon>Pinopsida</taxon>
        <taxon>Pinidae</taxon>
        <taxon>Conifers II</taxon>
        <taxon>Cupressales</taxon>
        <taxon>Taxaceae</taxon>
        <taxon>Taxus</taxon>
    </lineage>
</organism>
<evidence type="ECO:0000313" key="4">
    <source>
        <dbReference type="Proteomes" id="UP000824469"/>
    </source>
</evidence>
<protein>
    <recommendedName>
        <fullName evidence="2">Small ribosomal subunit protein mS35 mitochondrial conserved domain-containing protein</fullName>
    </recommendedName>
</protein>
<evidence type="ECO:0000259" key="2">
    <source>
        <dbReference type="Pfam" id="PF10213"/>
    </source>
</evidence>
<comment type="caution">
    <text evidence="3">The sequence shown here is derived from an EMBL/GenBank/DDBJ whole genome shotgun (WGS) entry which is preliminary data.</text>
</comment>
<dbReference type="EMBL" id="JAHRHJ020000010">
    <property type="protein sequence ID" value="KAH9299687.1"/>
    <property type="molecule type" value="Genomic_DNA"/>
</dbReference>
<dbReference type="PANTHER" id="PTHR13490:SF0">
    <property type="entry name" value="SMALL RIBOSOMAL SUBUNIT PROTEIN MS35"/>
    <property type="match status" value="1"/>
</dbReference>
<dbReference type="Gene3D" id="3.30.160.20">
    <property type="match status" value="1"/>
</dbReference>
<sequence length="413" mass="47430">MNKTIPLFPLSLFSRPFCSSNNTSNGIGEAKASSDLSEDIKDLAKEKGSQDSSDDAEGLPTSSDEVKVLASELVQDVETKEVLQELRKYFGGEEESLEKIAEMLLTRAASGMHEESDQEIMDSLRRGPVKDVHDSEFESDFEELYEVDKNVKNLYNATEYTEKSLLPDESKEMTAEEWDVIMGEYHEFKKKADATKKEKTYEQQSLEEYFEAMANKLLPEEIKQEIEAKFNKLRETCERDEVEPEVAQALFKEFEEKMVEQYAKKCRIKEGDFKRGPSGKGPILRWETRVVLSPGGDAWHPKNRRVKVSVFVKELRLSKYAAKRLRALVGKRYNVGKDELTITGRRFAHREENRKDVLRILYALIEEAKKADVYVNEAYTAITMERLKTNPEFQERLRAQIAMSIGSQELSVV</sequence>
<dbReference type="PANTHER" id="PTHR13490">
    <property type="entry name" value="MITOCHONDRIAL 28S RIBOSOMAL PROTEIN S28"/>
    <property type="match status" value="1"/>
</dbReference>
<dbReference type="OMA" id="QDEYFNM"/>
<name>A0AA38CGC9_TAXCH</name>
<feature type="domain" description="Small ribosomal subunit protein mS35 mitochondrial conserved" evidence="2">
    <location>
        <begin position="298"/>
        <end position="372"/>
    </location>
</feature>
<dbReference type="GO" id="GO:0003735">
    <property type="term" value="F:structural constituent of ribosome"/>
    <property type="evidence" value="ECO:0007669"/>
    <property type="project" value="InterPro"/>
</dbReference>
<dbReference type="FunFam" id="3.30.160.20:FF:000055">
    <property type="entry name" value="Ribosomal protein S24/S35"/>
    <property type="match status" value="1"/>
</dbReference>
<dbReference type="AlphaFoldDB" id="A0AA38CGC9"/>
<dbReference type="InterPro" id="IPR039848">
    <property type="entry name" value="Ribosomal_mS35_mt"/>
</dbReference>
<gene>
    <name evidence="3" type="ORF">KI387_031369</name>
</gene>
<feature type="compositionally biased region" description="Basic and acidic residues" evidence="1">
    <location>
        <begin position="38"/>
        <end position="49"/>
    </location>
</feature>
<evidence type="ECO:0000313" key="3">
    <source>
        <dbReference type="EMBL" id="KAH9299687.1"/>
    </source>
</evidence>
<dbReference type="GO" id="GO:0032543">
    <property type="term" value="P:mitochondrial translation"/>
    <property type="evidence" value="ECO:0007669"/>
    <property type="project" value="InterPro"/>
</dbReference>
<dbReference type="InterPro" id="IPR019349">
    <property type="entry name" value="Ribosomal_mS35_mit"/>
</dbReference>
<reference evidence="3 4" key="1">
    <citation type="journal article" date="2021" name="Nat. Plants">
        <title>The Taxus genome provides insights into paclitaxel biosynthesis.</title>
        <authorList>
            <person name="Xiong X."/>
            <person name="Gou J."/>
            <person name="Liao Q."/>
            <person name="Li Y."/>
            <person name="Zhou Q."/>
            <person name="Bi G."/>
            <person name="Li C."/>
            <person name="Du R."/>
            <person name="Wang X."/>
            <person name="Sun T."/>
            <person name="Guo L."/>
            <person name="Liang H."/>
            <person name="Lu P."/>
            <person name="Wu Y."/>
            <person name="Zhang Z."/>
            <person name="Ro D.K."/>
            <person name="Shang Y."/>
            <person name="Huang S."/>
            <person name="Yan J."/>
        </authorList>
    </citation>
    <scope>NUCLEOTIDE SEQUENCE [LARGE SCALE GENOMIC DNA]</scope>
    <source>
        <strain evidence="3">Ta-2019</strain>
    </source>
</reference>
<accession>A0AA38CGC9</accession>
<dbReference type="Proteomes" id="UP000824469">
    <property type="component" value="Unassembled WGS sequence"/>
</dbReference>
<proteinExistence type="predicted"/>
<dbReference type="Pfam" id="PF10213">
    <property type="entry name" value="MRP-S28"/>
    <property type="match status" value="1"/>
</dbReference>
<feature type="region of interest" description="Disordered" evidence="1">
    <location>
        <begin position="23"/>
        <end position="64"/>
    </location>
</feature>
<dbReference type="GO" id="GO:0005763">
    <property type="term" value="C:mitochondrial small ribosomal subunit"/>
    <property type="evidence" value="ECO:0007669"/>
    <property type="project" value="TreeGrafter"/>
</dbReference>
<keyword evidence="4" id="KW-1185">Reference proteome</keyword>
<evidence type="ECO:0000256" key="1">
    <source>
        <dbReference type="SAM" id="MobiDB-lite"/>
    </source>
</evidence>